<protein>
    <submittedName>
        <fullName evidence="4">Ras-GEF domain-containing family member 1B</fullName>
    </submittedName>
</protein>
<dbReference type="InterPro" id="IPR036964">
    <property type="entry name" value="RASGEF_cat_dom_sf"/>
</dbReference>
<evidence type="ECO:0000259" key="3">
    <source>
        <dbReference type="PROSITE" id="PS50009"/>
    </source>
</evidence>
<evidence type="ECO:0000256" key="2">
    <source>
        <dbReference type="PROSITE-ProRule" id="PRU00168"/>
    </source>
</evidence>
<dbReference type="PANTHER" id="PTHR23113:SF356">
    <property type="entry name" value="FI05912P-RELATED"/>
    <property type="match status" value="1"/>
</dbReference>
<feature type="domain" description="Ras-GEF" evidence="3">
    <location>
        <begin position="1"/>
        <end position="146"/>
    </location>
</feature>
<organism evidence="4">
    <name type="scientific">Cacopsylla melanoneura</name>
    <dbReference type="NCBI Taxonomy" id="428564"/>
    <lineage>
        <taxon>Eukaryota</taxon>
        <taxon>Metazoa</taxon>
        <taxon>Ecdysozoa</taxon>
        <taxon>Arthropoda</taxon>
        <taxon>Hexapoda</taxon>
        <taxon>Insecta</taxon>
        <taxon>Pterygota</taxon>
        <taxon>Neoptera</taxon>
        <taxon>Paraneoptera</taxon>
        <taxon>Hemiptera</taxon>
        <taxon>Sternorrhyncha</taxon>
        <taxon>Psylloidea</taxon>
        <taxon>Psyllidae</taxon>
        <taxon>Psyllinae</taxon>
        <taxon>Cacopsylla</taxon>
    </lineage>
</organism>
<evidence type="ECO:0000256" key="1">
    <source>
        <dbReference type="ARBA" id="ARBA00022658"/>
    </source>
</evidence>
<dbReference type="Gene3D" id="1.10.840.10">
    <property type="entry name" value="Ras guanine-nucleotide exchange factors catalytic domain"/>
    <property type="match status" value="1"/>
</dbReference>
<dbReference type="Pfam" id="PF00617">
    <property type="entry name" value="RasGEF"/>
    <property type="match status" value="1"/>
</dbReference>
<dbReference type="GO" id="GO:0007265">
    <property type="term" value="P:Ras protein signal transduction"/>
    <property type="evidence" value="ECO:0007669"/>
    <property type="project" value="TreeGrafter"/>
</dbReference>
<evidence type="ECO:0000313" key="4">
    <source>
        <dbReference type="EMBL" id="CAG6660072.1"/>
    </source>
</evidence>
<dbReference type="InterPro" id="IPR023578">
    <property type="entry name" value="Ras_GEF_dom_sf"/>
</dbReference>
<dbReference type="SMART" id="SM00147">
    <property type="entry name" value="RasGEF"/>
    <property type="match status" value="1"/>
</dbReference>
<reference evidence="4" key="1">
    <citation type="submission" date="2021-05" db="EMBL/GenBank/DDBJ databases">
        <authorList>
            <person name="Alioto T."/>
            <person name="Alioto T."/>
            <person name="Gomez Garrido J."/>
        </authorList>
    </citation>
    <scope>NUCLEOTIDE SEQUENCE</scope>
</reference>
<dbReference type="EMBL" id="HBUF01196017">
    <property type="protein sequence ID" value="CAG6660072.1"/>
    <property type="molecule type" value="Transcribed_RNA"/>
</dbReference>
<dbReference type="EMBL" id="HBUF01196015">
    <property type="protein sequence ID" value="CAG6660069.1"/>
    <property type="molecule type" value="Transcribed_RNA"/>
</dbReference>
<proteinExistence type="predicted"/>
<dbReference type="PROSITE" id="PS50009">
    <property type="entry name" value="RASGEF_CAT"/>
    <property type="match status" value="1"/>
</dbReference>
<dbReference type="SUPFAM" id="SSF48366">
    <property type="entry name" value="Ras GEF"/>
    <property type="match status" value="1"/>
</dbReference>
<sequence>MLQHRELQLSYGDHCRSQHVSHLQAQVLEHQMDPSSNFSSYRSTLKAAMWRSAGATDERQRIVIPFFSLLVKDLYFLNEGCTNKLPNGHINFEKFWQLAKQVTEFITWKQVTCPFGKVHKTIMFLQSSPVLTENALALASFECEPPENHEKERYKSLRAEMSTTPS</sequence>
<dbReference type="AlphaFoldDB" id="A0A8D8S508"/>
<dbReference type="PROSITE" id="PS00720">
    <property type="entry name" value="RASGEF"/>
    <property type="match status" value="1"/>
</dbReference>
<name>A0A8D8S508_9HEMI</name>
<dbReference type="InterPro" id="IPR019804">
    <property type="entry name" value="Ras_G-nucl-exch_fac_CS"/>
</dbReference>
<accession>A0A8D8S508</accession>
<dbReference type="GO" id="GO:0005886">
    <property type="term" value="C:plasma membrane"/>
    <property type="evidence" value="ECO:0007669"/>
    <property type="project" value="TreeGrafter"/>
</dbReference>
<dbReference type="PANTHER" id="PTHR23113">
    <property type="entry name" value="GUANINE NUCLEOTIDE EXCHANGE FACTOR"/>
    <property type="match status" value="1"/>
</dbReference>
<keyword evidence="1 2" id="KW-0344">Guanine-nucleotide releasing factor</keyword>
<dbReference type="GO" id="GO:0005085">
    <property type="term" value="F:guanyl-nucleotide exchange factor activity"/>
    <property type="evidence" value="ECO:0007669"/>
    <property type="project" value="UniProtKB-KW"/>
</dbReference>
<dbReference type="InterPro" id="IPR001895">
    <property type="entry name" value="RASGEF_cat_dom"/>
</dbReference>
<dbReference type="InterPro" id="IPR008937">
    <property type="entry name" value="Ras-like_GEF"/>
</dbReference>